<proteinExistence type="predicted"/>
<dbReference type="PANTHER" id="PTHR34351">
    <property type="entry name" value="SLR1927 PROTEIN-RELATED"/>
    <property type="match status" value="1"/>
</dbReference>
<evidence type="ECO:0000259" key="2">
    <source>
        <dbReference type="Pfam" id="PF01882"/>
    </source>
</evidence>
<reference evidence="3 4" key="1">
    <citation type="submission" date="2018-01" db="EMBL/GenBank/DDBJ databases">
        <title>Metagenomic assembled genomes from two thermal pools in the Uzon Caldera, Kamchatka, Russia.</title>
        <authorList>
            <person name="Wilkins L."/>
            <person name="Ettinger C."/>
        </authorList>
    </citation>
    <scope>NUCLEOTIDE SEQUENCE [LARGE SCALE GENOMIC DNA]</scope>
    <source>
        <strain evidence="3">ZAV-02</strain>
    </source>
</reference>
<keyword evidence="1" id="KW-0472">Membrane</keyword>
<organism evidence="3 4">
    <name type="scientific">Chloroflexus aggregans</name>
    <dbReference type="NCBI Taxonomy" id="152260"/>
    <lineage>
        <taxon>Bacteria</taxon>
        <taxon>Bacillati</taxon>
        <taxon>Chloroflexota</taxon>
        <taxon>Chloroflexia</taxon>
        <taxon>Chloroflexales</taxon>
        <taxon>Chloroflexineae</taxon>
        <taxon>Chloroflexaceae</taxon>
        <taxon>Chloroflexus</taxon>
    </lineage>
</organism>
<gene>
    <name evidence="3" type="ORF">C0184_14710</name>
</gene>
<dbReference type="PANTHER" id="PTHR34351:SF2">
    <property type="entry name" value="DUF58 DOMAIN-CONTAINING PROTEIN"/>
    <property type="match status" value="1"/>
</dbReference>
<comment type="caution">
    <text evidence="3">The sequence shown here is derived from an EMBL/GenBank/DDBJ whole genome shotgun (WGS) entry which is preliminary data.</text>
</comment>
<keyword evidence="1" id="KW-0812">Transmembrane</keyword>
<evidence type="ECO:0000313" key="3">
    <source>
        <dbReference type="EMBL" id="PMP74706.1"/>
    </source>
</evidence>
<evidence type="ECO:0000313" key="4">
    <source>
        <dbReference type="Proteomes" id="UP000243376"/>
    </source>
</evidence>
<feature type="transmembrane region" description="Helical" evidence="1">
    <location>
        <begin position="30"/>
        <end position="48"/>
    </location>
</feature>
<protein>
    <submittedName>
        <fullName evidence="3">DUF58 domain-containing protein</fullName>
    </submittedName>
</protein>
<dbReference type="InterPro" id="IPR002881">
    <property type="entry name" value="DUF58"/>
</dbReference>
<dbReference type="Pfam" id="PF01882">
    <property type="entry name" value="DUF58"/>
    <property type="match status" value="1"/>
</dbReference>
<sequence length="428" mass="48767">MNTTRPIFILLLAGTSYLAAQTTGQRLFFHLSYILAGLPLVALIWTWLNLRGLRIERAHTSLRASVGEYIRERITIHNRWWLPKLWIELHDESDLPQHESGFVTYLAGRESTRWTTRTLCTQRGRFRLGPTRVISSDPFGLFRFSRLIPGSGELIVYPASEIIATFRLPSAERSGGASNLVRVHSVTPNVATIRDYQPGDGFNRIHWRSTARYNRLMVKEFELDPAADIYLILDLNEQAVTRIDAPTLLAHERAGVPWWQRQPTIHRHVSPISTEEQAVTVAASLARTLLNQDRIVGLLAWGERLEVIPAEREERQLWKMLELLAVLRATGQHTLAELLIAEGQRFGRDTTLIIITSDLDPRWLAALQHHLYRGTHAVVIFIDPQSYGGRYDPAPLLNHLIALHIDVYRLQRGDALADALRQPIVVTR</sequence>
<accession>A0A2J6WUZ3</accession>
<name>A0A2J6WUZ3_9CHLR</name>
<dbReference type="AlphaFoldDB" id="A0A2J6WUZ3"/>
<keyword evidence="1" id="KW-1133">Transmembrane helix</keyword>
<dbReference type="Proteomes" id="UP000243376">
    <property type="component" value="Unassembled WGS sequence"/>
</dbReference>
<feature type="domain" description="DUF58" evidence="2">
    <location>
        <begin position="193"/>
        <end position="237"/>
    </location>
</feature>
<dbReference type="EMBL" id="PNIQ01000985">
    <property type="protein sequence ID" value="PMP74706.1"/>
    <property type="molecule type" value="Genomic_DNA"/>
</dbReference>
<evidence type="ECO:0000256" key="1">
    <source>
        <dbReference type="SAM" id="Phobius"/>
    </source>
</evidence>